<evidence type="ECO:0000313" key="3">
    <source>
        <dbReference type="Proteomes" id="UP000297703"/>
    </source>
</evidence>
<accession>A0A4D9EID8</accession>
<organism evidence="2 3">
    <name type="scientific">Platysternon megacephalum</name>
    <name type="common">big-headed turtle</name>
    <dbReference type="NCBI Taxonomy" id="55544"/>
    <lineage>
        <taxon>Eukaryota</taxon>
        <taxon>Metazoa</taxon>
        <taxon>Chordata</taxon>
        <taxon>Craniata</taxon>
        <taxon>Vertebrata</taxon>
        <taxon>Euteleostomi</taxon>
        <taxon>Archelosauria</taxon>
        <taxon>Testudinata</taxon>
        <taxon>Testudines</taxon>
        <taxon>Cryptodira</taxon>
        <taxon>Durocryptodira</taxon>
        <taxon>Testudinoidea</taxon>
        <taxon>Platysternidae</taxon>
        <taxon>Platysternon</taxon>
    </lineage>
</organism>
<protein>
    <submittedName>
        <fullName evidence="2">Protein NDRG1</fullName>
    </submittedName>
</protein>
<keyword evidence="3" id="KW-1185">Reference proteome</keyword>
<reference evidence="2 3" key="2">
    <citation type="submission" date="2019-04" db="EMBL/GenBank/DDBJ databases">
        <title>The genome sequence of big-headed turtle.</title>
        <authorList>
            <person name="Gong S."/>
        </authorList>
    </citation>
    <scope>NUCLEOTIDE SEQUENCE [LARGE SCALE GENOMIC DNA]</scope>
    <source>
        <strain evidence="2">DO16091913</strain>
        <tissue evidence="2">Muscle</tissue>
    </source>
</reference>
<gene>
    <name evidence="2" type="ORF">DR999_PMT10223</name>
</gene>
<dbReference type="Proteomes" id="UP000297703">
    <property type="component" value="Unassembled WGS sequence"/>
</dbReference>
<name>A0A4D9EID8_9SAUR</name>
<comment type="caution">
    <text evidence="2">The sequence shown here is derived from an EMBL/GenBank/DDBJ whole genome shotgun (WGS) entry which is preliminary data.</text>
</comment>
<evidence type="ECO:0000313" key="2">
    <source>
        <dbReference type="EMBL" id="TFK07052.1"/>
    </source>
</evidence>
<dbReference type="AlphaFoldDB" id="A0A4D9EID8"/>
<feature type="region of interest" description="Disordered" evidence="1">
    <location>
        <begin position="118"/>
        <end position="153"/>
    </location>
</feature>
<proteinExistence type="predicted"/>
<sequence>MGQRLTSLTQTAKRLCRSYSRVTLMSARSGSNPKSQMLLGNLANGGGGALWDGGSRRSTSLGRFARPLKWTMGSDFTPCSPLLPSARRWDSLMPSGHRLGVKRSLLCTALACFGGNTRIKNNRTKQPGDKGFSSSAAGRPLASDSLHDNRPSPPPVQGLFLLESIINIGNKSGASCQGGLTFPRCRELEAGGFFWLLGGNAQTLAGSQMAKEERKERESART</sequence>
<evidence type="ECO:0000256" key="1">
    <source>
        <dbReference type="SAM" id="MobiDB-lite"/>
    </source>
</evidence>
<dbReference type="EMBL" id="QXTE01000090">
    <property type="protein sequence ID" value="TFK07052.1"/>
    <property type="molecule type" value="Genomic_DNA"/>
</dbReference>
<reference evidence="2 3" key="1">
    <citation type="submission" date="2019-04" db="EMBL/GenBank/DDBJ databases">
        <title>Draft genome of the big-headed turtle Platysternon megacephalum.</title>
        <authorList>
            <person name="Gong S."/>
        </authorList>
    </citation>
    <scope>NUCLEOTIDE SEQUENCE [LARGE SCALE GENOMIC DNA]</scope>
    <source>
        <strain evidence="2">DO16091913</strain>
        <tissue evidence="2">Muscle</tissue>
    </source>
</reference>